<dbReference type="STRING" id="1798382.A3D77_07645"/>
<dbReference type="GO" id="GO:0071555">
    <property type="term" value="P:cell wall organization"/>
    <property type="evidence" value="ECO:0007669"/>
    <property type="project" value="UniProtKB-KW"/>
</dbReference>
<keyword evidence="9 14" id="KW-0472">Membrane</keyword>
<dbReference type="NCBIfam" id="TIGR00753">
    <property type="entry name" value="undec_PP_bacA"/>
    <property type="match status" value="1"/>
</dbReference>
<keyword evidence="7 14" id="KW-0378">Hydrolase</keyword>
<dbReference type="GO" id="GO:0046677">
    <property type="term" value="P:response to antibiotic"/>
    <property type="evidence" value="ECO:0007669"/>
    <property type="project" value="UniProtKB-UniRule"/>
</dbReference>
<feature type="transmembrane region" description="Helical" evidence="14">
    <location>
        <begin position="234"/>
        <end position="255"/>
    </location>
</feature>
<sequence>MNILQAIILSMVEGVTEFLPISSTGHLILASKILGVAQTDFVKSFEIFIQLGSIFSVIILYAKKILDNKKLIRPIIISFVPAGVAGFVLYKFIKGLLIGNIWITVAALFIGGVILVSFEKLLPKEKHDKSIEKMNAKEAMGIGLYQVFSIIPGVSRSAATIIGGQMAGFDKVHAVEFSFLLAIPTILGATLLDMLKVGFSYSTNEWMLLLIGFIGAFVTALIAIKYFIEYIKNHSLKIFGIYRIILALIFLLLFFSH</sequence>
<dbReference type="AlphaFoldDB" id="A0A1F5ZSS2"/>
<evidence type="ECO:0000256" key="13">
    <source>
        <dbReference type="ARBA" id="ARBA00047594"/>
    </source>
</evidence>
<dbReference type="GO" id="GO:0009252">
    <property type="term" value="P:peptidoglycan biosynthetic process"/>
    <property type="evidence" value="ECO:0007669"/>
    <property type="project" value="UniProtKB-KW"/>
</dbReference>
<proteinExistence type="inferred from homology"/>
<dbReference type="Pfam" id="PF02673">
    <property type="entry name" value="BacA"/>
    <property type="match status" value="1"/>
</dbReference>
<dbReference type="HAMAP" id="MF_01006">
    <property type="entry name" value="Undec_diphosphatase"/>
    <property type="match status" value="1"/>
</dbReference>
<organism evidence="15 16">
    <name type="scientific">Candidatus Gottesmanbacteria bacterium RIFCSPHIGHO2_02_FULL_39_11</name>
    <dbReference type="NCBI Taxonomy" id="1798382"/>
    <lineage>
        <taxon>Bacteria</taxon>
        <taxon>Candidatus Gottesmaniibacteriota</taxon>
    </lineage>
</organism>
<evidence type="ECO:0000256" key="14">
    <source>
        <dbReference type="HAMAP-Rule" id="MF_01006"/>
    </source>
</evidence>
<evidence type="ECO:0000256" key="10">
    <source>
        <dbReference type="ARBA" id="ARBA00023251"/>
    </source>
</evidence>
<feature type="transmembrane region" description="Helical" evidence="14">
    <location>
        <begin position="41"/>
        <end position="62"/>
    </location>
</feature>
<evidence type="ECO:0000313" key="16">
    <source>
        <dbReference type="Proteomes" id="UP000176923"/>
    </source>
</evidence>
<feature type="transmembrane region" description="Helical" evidence="14">
    <location>
        <begin position="99"/>
        <end position="118"/>
    </location>
</feature>
<dbReference type="EMBL" id="MFJL01000026">
    <property type="protein sequence ID" value="OGG15385.1"/>
    <property type="molecule type" value="Genomic_DNA"/>
</dbReference>
<accession>A0A1F5ZSS2</accession>
<dbReference type="EC" id="3.6.1.27" evidence="3 14"/>
<dbReference type="PANTHER" id="PTHR30622:SF3">
    <property type="entry name" value="UNDECAPRENYL-DIPHOSPHATASE"/>
    <property type="match status" value="1"/>
</dbReference>
<evidence type="ECO:0000256" key="12">
    <source>
        <dbReference type="ARBA" id="ARBA00032932"/>
    </source>
</evidence>
<evidence type="ECO:0000256" key="3">
    <source>
        <dbReference type="ARBA" id="ARBA00012374"/>
    </source>
</evidence>
<comment type="catalytic activity">
    <reaction evidence="13 14">
        <text>di-trans,octa-cis-undecaprenyl diphosphate + H2O = di-trans,octa-cis-undecaprenyl phosphate + phosphate + H(+)</text>
        <dbReference type="Rhea" id="RHEA:28094"/>
        <dbReference type="ChEBI" id="CHEBI:15377"/>
        <dbReference type="ChEBI" id="CHEBI:15378"/>
        <dbReference type="ChEBI" id="CHEBI:43474"/>
        <dbReference type="ChEBI" id="CHEBI:58405"/>
        <dbReference type="ChEBI" id="CHEBI:60392"/>
        <dbReference type="EC" id="3.6.1.27"/>
    </reaction>
</comment>
<dbReference type="GO" id="GO:0050380">
    <property type="term" value="F:undecaprenyl-diphosphatase activity"/>
    <property type="evidence" value="ECO:0007669"/>
    <property type="project" value="UniProtKB-UniRule"/>
</dbReference>
<evidence type="ECO:0000256" key="2">
    <source>
        <dbReference type="ARBA" id="ARBA00010621"/>
    </source>
</evidence>
<keyword evidence="8 14" id="KW-1133">Transmembrane helix</keyword>
<evidence type="ECO:0000313" key="15">
    <source>
        <dbReference type="EMBL" id="OGG15385.1"/>
    </source>
</evidence>
<evidence type="ECO:0000256" key="9">
    <source>
        <dbReference type="ARBA" id="ARBA00023136"/>
    </source>
</evidence>
<keyword evidence="14" id="KW-0133">Cell shape</keyword>
<keyword evidence="6 14" id="KW-0812">Transmembrane</keyword>
<dbReference type="GO" id="GO:0008360">
    <property type="term" value="P:regulation of cell shape"/>
    <property type="evidence" value="ECO:0007669"/>
    <property type="project" value="UniProtKB-KW"/>
</dbReference>
<protein>
    <recommendedName>
        <fullName evidence="4 14">Undecaprenyl-diphosphatase</fullName>
        <ecNumber evidence="3 14">3.6.1.27</ecNumber>
    </recommendedName>
    <alternativeName>
        <fullName evidence="12 14">Bacitracin resistance protein</fullName>
    </alternativeName>
    <alternativeName>
        <fullName evidence="11 14">Undecaprenyl pyrophosphate phosphatase</fullName>
    </alternativeName>
</protein>
<evidence type="ECO:0000256" key="7">
    <source>
        <dbReference type="ARBA" id="ARBA00022801"/>
    </source>
</evidence>
<comment type="miscellaneous">
    <text evidence="14">Bacitracin is thought to be involved in the inhibition of peptidoglycan synthesis by sequestering undecaprenyl diphosphate, thereby reducing the pool of lipid carrier available.</text>
</comment>
<gene>
    <name evidence="14" type="primary">uppP</name>
    <name evidence="15" type="ORF">A3D77_07645</name>
</gene>
<comment type="function">
    <text evidence="14">Catalyzes the dephosphorylation of undecaprenyl diphosphate (UPP). Confers resistance to bacitracin.</text>
</comment>
<keyword evidence="14" id="KW-0573">Peptidoglycan synthesis</keyword>
<evidence type="ECO:0000256" key="4">
    <source>
        <dbReference type="ARBA" id="ARBA00021581"/>
    </source>
</evidence>
<name>A0A1F5ZSS2_9BACT</name>
<evidence type="ECO:0000256" key="11">
    <source>
        <dbReference type="ARBA" id="ARBA00032707"/>
    </source>
</evidence>
<dbReference type="PANTHER" id="PTHR30622">
    <property type="entry name" value="UNDECAPRENYL-DIPHOSPHATASE"/>
    <property type="match status" value="1"/>
</dbReference>
<feature type="transmembrane region" description="Helical" evidence="14">
    <location>
        <begin position="207"/>
        <end position="228"/>
    </location>
</feature>
<dbReference type="GO" id="GO:0005886">
    <property type="term" value="C:plasma membrane"/>
    <property type="evidence" value="ECO:0007669"/>
    <property type="project" value="UniProtKB-SubCell"/>
</dbReference>
<evidence type="ECO:0000256" key="5">
    <source>
        <dbReference type="ARBA" id="ARBA00022475"/>
    </source>
</evidence>
<keyword evidence="5 14" id="KW-1003">Cell membrane</keyword>
<comment type="similarity">
    <text evidence="2 14">Belongs to the UppP family.</text>
</comment>
<comment type="subcellular location">
    <subcellularLocation>
        <location evidence="1 14">Cell membrane</location>
        <topology evidence="1 14">Multi-pass membrane protein</topology>
    </subcellularLocation>
</comment>
<evidence type="ECO:0000256" key="6">
    <source>
        <dbReference type="ARBA" id="ARBA00022692"/>
    </source>
</evidence>
<keyword evidence="14" id="KW-0961">Cell wall biogenesis/degradation</keyword>
<dbReference type="Proteomes" id="UP000176923">
    <property type="component" value="Unassembled WGS sequence"/>
</dbReference>
<comment type="caution">
    <text evidence="15">The sequence shown here is derived from an EMBL/GenBank/DDBJ whole genome shotgun (WGS) entry which is preliminary data.</text>
</comment>
<feature type="transmembrane region" description="Helical" evidence="14">
    <location>
        <begin position="139"/>
        <end position="162"/>
    </location>
</feature>
<feature type="transmembrane region" description="Helical" evidence="14">
    <location>
        <begin position="174"/>
        <end position="195"/>
    </location>
</feature>
<feature type="transmembrane region" description="Helical" evidence="14">
    <location>
        <begin position="74"/>
        <end position="93"/>
    </location>
</feature>
<evidence type="ECO:0000256" key="8">
    <source>
        <dbReference type="ARBA" id="ARBA00022989"/>
    </source>
</evidence>
<reference evidence="15 16" key="1">
    <citation type="journal article" date="2016" name="Nat. Commun.">
        <title>Thousands of microbial genomes shed light on interconnected biogeochemical processes in an aquifer system.</title>
        <authorList>
            <person name="Anantharaman K."/>
            <person name="Brown C.T."/>
            <person name="Hug L.A."/>
            <person name="Sharon I."/>
            <person name="Castelle C.J."/>
            <person name="Probst A.J."/>
            <person name="Thomas B.C."/>
            <person name="Singh A."/>
            <person name="Wilkins M.J."/>
            <person name="Karaoz U."/>
            <person name="Brodie E.L."/>
            <person name="Williams K.H."/>
            <person name="Hubbard S.S."/>
            <person name="Banfield J.F."/>
        </authorList>
    </citation>
    <scope>NUCLEOTIDE SEQUENCE [LARGE SCALE GENOMIC DNA]</scope>
</reference>
<dbReference type="InterPro" id="IPR003824">
    <property type="entry name" value="UppP"/>
</dbReference>
<evidence type="ECO:0000256" key="1">
    <source>
        <dbReference type="ARBA" id="ARBA00004651"/>
    </source>
</evidence>
<keyword evidence="10 14" id="KW-0046">Antibiotic resistance</keyword>